<dbReference type="SUPFAM" id="SSF64288">
    <property type="entry name" value="Chorismate lyase-like"/>
    <property type="match status" value="1"/>
</dbReference>
<name>A0ABV9XVQ5_9PSEU</name>
<dbReference type="PANTHER" id="PTHR44846:SF17">
    <property type="entry name" value="GNTR-FAMILY TRANSCRIPTIONAL REGULATOR"/>
    <property type="match status" value="1"/>
</dbReference>
<dbReference type="PANTHER" id="PTHR44846">
    <property type="entry name" value="MANNOSYL-D-GLYCERATE TRANSPORT/METABOLISM SYSTEM REPRESSOR MNGR-RELATED"/>
    <property type="match status" value="1"/>
</dbReference>
<evidence type="ECO:0000259" key="4">
    <source>
        <dbReference type="PROSITE" id="PS50949"/>
    </source>
</evidence>
<dbReference type="PROSITE" id="PS50949">
    <property type="entry name" value="HTH_GNTR"/>
    <property type="match status" value="1"/>
</dbReference>
<keyword evidence="2" id="KW-0238">DNA-binding</keyword>
<comment type="caution">
    <text evidence="5">The sequence shown here is derived from an EMBL/GenBank/DDBJ whole genome shotgun (WGS) entry which is preliminary data.</text>
</comment>
<dbReference type="Gene3D" id="3.40.1410.10">
    <property type="entry name" value="Chorismate lyase-like"/>
    <property type="match status" value="1"/>
</dbReference>
<dbReference type="CDD" id="cd07377">
    <property type="entry name" value="WHTH_GntR"/>
    <property type="match status" value="1"/>
</dbReference>
<gene>
    <name evidence="5" type="ORF">ACFPFM_06950</name>
</gene>
<keyword evidence="6" id="KW-1185">Reference proteome</keyword>
<proteinExistence type="predicted"/>
<sequence>MTRWTGTPAYAQIANDYRAKILDGTLPAGAKLPSESELMGQYGVSRIVARQAVGVLRNEGLVDSHSGKGSFVRPRQQVERLARDRYRRRKPTGEFADDARRAGATADIEAASARDTASDRIATRLKIAPGAPVMRTAYRFLAEGRPVQVSTSYEPLALTQGTDVERPEEGPLAGLGVIARMDHIGIRVTEAVESVATRAPLPWEVEALDIPPGVHVLTIERTFLAGELPVETCDVVVPGDRYGMTYRIPVVDG</sequence>
<keyword evidence="1" id="KW-0805">Transcription regulation</keyword>
<protein>
    <submittedName>
        <fullName evidence="5">GntR family transcriptional regulator</fullName>
    </submittedName>
</protein>
<accession>A0ABV9XVQ5</accession>
<evidence type="ECO:0000256" key="3">
    <source>
        <dbReference type="ARBA" id="ARBA00023163"/>
    </source>
</evidence>
<dbReference type="PRINTS" id="PR00035">
    <property type="entry name" value="HTHGNTR"/>
</dbReference>
<dbReference type="InterPro" id="IPR050679">
    <property type="entry name" value="Bact_HTH_transcr_reg"/>
</dbReference>
<evidence type="ECO:0000313" key="5">
    <source>
        <dbReference type="EMBL" id="MFC5053493.1"/>
    </source>
</evidence>
<keyword evidence="3" id="KW-0804">Transcription</keyword>
<dbReference type="Pfam" id="PF00392">
    <property type="entry name" value="GntR"/>
    <property type="match status" value="1"/>
</dbReference>
<dbReference type="SMART" id="SM00345">
    <property type="entry name" value="HTH_GNTR"/>
    <property type="match status" value="1"/>
</dbReference>
<dbReference type="InterPro" id="IPR036390">
    <property type="entry name" value="WH_DNA-bd_sf"/>
</dbReference>
<evidence type="ECO:0000313" key="6">
    <source>
        <dbReference type="Proteomes" id="UP001595833"/>
    </source>
</evidence>
<dbReference type="Gene3D" id="1.10.10.10">
    <property type="entry name" value="Winged helix-like DNA-binding domain superfamily/Winged helix DNA-binding domain"/>
    <property type="match status" value="1"/>
</dbReference>
<dbReference type="InterPro" id="IPR011663">
    <property type="entry name" value="UTRA"/>
</dbReference>
<dbReference type="RefSeq" id="WP_344039439.1">
    <property type="nucleotide sequence ID" value="NZ_BAAAKE010000016.1"/>
</dbReference>
<feature type="domain" description="HTH gntR-type" evidence="4">
    <location>
        <begin position="7"/>
        <end position="75"/>
    </location>
</feature>
<dbReference type="InterPro" id="IPR036388">
    <property type="entry name" value="WH-like_DNA-bd_sf"/>
</dbReference>
<evidence type="ECO:0000256" key="2">
    <source>
        <dbReference type="ARBA" id="ARBA00023125"/>
    </source>
</evidence>
<organism evidence="5 6">
    <name type="scientific">Saccharothrix xinjiangensis</name>
    <dbReference type="NCBI Taxonomy" id="204798"/>
    <lineage>
        <taxon>Bacteria</taxon>
        <taxon>Bacillati</taxon>
        <taxon>Actinomycetota</taxon>
        <taxon>Actinomycetes</taxon>
        <taxon>Pseudonocardiales</taxon>
        <taxon>Pseudonocardiaceae</taxon>
        <taxon>Saccharothrix</taxon>
    </lineage>
</organism>
<evidence type="ECO:0000256" key="1">
    <source>
        <dbReference type="ARBA" id="ARBA00023015"/>
    </source>
</evidence>
<dbReference type="SUPFAM" id="SSF46785">
    <property type="entry name" value="Winged helix' DNA-binding domain"/>
    <property type="match status" value="1"/>
</dbReference>
<dbReference type="SMART" id="SM00866">
    <property type="entry name" value="UTRA"/>
    <property type="match status" value="1"/>
</dbReference>
<dbReference type="EMBL" id="JBHSJB010000006">
    <property type="protein sequence ID" value="MFC5053493.1"/>
    <property type="molecule type" value="Genomic_DNA"/>
</dbReference>
<dbReference type="Pfam" id="PF07702">
    <property type="entry name" value="UTRA"/>
    <property type="match status" value="1"/>
</dbReference>
<reference evidence="6" key="1">
    <citation type="journal article" date="2019" name="Int. J. Syst. Evol. Microbiol.">
        <title>The Global Catalogue of Microorganisms (GCM) 10K type strain sequencing project: providing services to taxonomists for standard genome sequencing and annotation.</title>
        <authorList>
            <consortium name="The Broad Institute Genomics Platform"/>
            <consortium name="The Broad Institute Genome Sequencing Center for Infectious Disease"/>
            <person name="Wu L."/>
            <person name="Ma J."/>
        </authorList>
    </citation>
    <scope>NUCLEOTIDE SEQUENCE [LARGE SCALE GENOMIC DNA]</scope>
    <source>
        <strain evidence="6">KCTC 12848</strain>
    </source>
</reference>
<dbReference type="Proteomes" id="UP001595833">
    <property type="component" value="Unassembled WGS sequence"/>
</dbReference>
<dbReference type="InterPro" id="IPR000524">
    <property type="entry name" value="Tscrpt_reg_HTH_GntR"/>
</dbReference>
<dbReference type="InterPro" id="IPR028978">
    <property type="entry name" value="Chorismate_lyase_/UTRA_dom_sf"/>
</dbReference>